<dbReference type="EMBL" id="SDMK01000001">
    <property type="protein sequence ID" value="RXS96818.1"/>
    <property type="molecule type" value="Genomic_DNA"/>
</dbReference>
<evidence type="ECO:0000313" key="4">
    <source>
        <dbReference type="EMBL" id="RXS96818.1"/>
    </source>
</evidence>
<sequence length="257" mass="28844">MKLKALIADDEALARERLRLLLAGDHDFVVAGECRNGREVVTALKEDRFDVLFLDIEMPGGNGFEAIAQTGPAQMPCTIFVTAHHHYALQAFEVHALDYLTKPIEPGRLKSTLARVKNRVASQAALLTHEELQMALQALRDGTTAKQDYPTRLVIPDGKRDAVIQVQEIEWIEAADYYSCLHVGTRTLMLRETMKQLSETLDPKQFVRVHRSTIVNIAHVREILHGGRNEGWVCLTSGQRLRMSKAGWQNLLAASRV</sequence>
<reference evidence="4 5" key="1">
    <citation type="journal article" date="2016" name="Int. J. Syst. Evol. Microbiol.">
        <title>Acidipila dinghuensis sp. nov., an acidobacterium isolated from forest soil.</title>
        <authorList>
            <person name="Jiang Y.W."/>
            <person name="Wang J."/>
            <person name="Chen M.H."/>
            <person name="Lv Y.Y."/>
            <person name="Qiu L.H."/>
        </authorList>
    </citation>
    <scope>NUCLEOTIDE SEQUENCE [LARGE SCALE GENOMIC DNA]</scope>
    <source>
        <strain evidence="4 5">DHOF10</strain>
    </source>
</reference>
<dbReference type="InterPro" id="IPR046947">
    <property type="entry name" value="LytR-like"/>
</dbReference>
<dbReference type="InterPro" id="IPR011006">
    <property type="entry name" value="CheY-like_superfamily"/>
</dbReference>
<gene>
    <name evidence="4" type="ORF">ESZ00_02385</name>
</gene>
<dbReference type="Gene3D" id="2.40.50.1020">
    <property type="entry name" value="LytTr DNA-binding domain"/>
    <property type="match status" value="1"/>
</dbReference>
<dbReference type="PROSITE" id="PS50930">
    <property type="entry name" value="HTH_LYTTR"/>
    <property type="match status" value="1"/>
</dbReference>
<dbReference type="Gene3D" id="3.40.50.2300">
    <property type="match status" value="1"/>
</dbReference>
<evidence type="ECO:0000256" key="1">
    <source>
        <dbReference type="PROSITE-ProRule" id="PRU00169"/>
    </source>
</evidence>
<evidence type="ECO:0000259" key="2">
    <source>
        <dbReference type="PROSITE" id="PS50110"/>
    </source>
</evidence>
<dbReference type="InterPro" id="IPR007492">
    <property type="entry name" value="LytTR_DNA-bd_dom"/>
</dbReference>
<comment type="caution">
    <text evidence="4">The sequence shown here is derived from an EMBL/GenBank/DDBJ whole genome shotgun (WGS) entry which is preliminary data.</text>
</comment>
<dbReference type="Proteomes" id="UP000290253">
    <property type="component" value="Unassembled WGS sequence"/>
</dbReference>
<dbReference type="SUPFAM" id="SSF52172">
    <property type="entry name" value="CheY-like"/>
    <property type="match status" value="1"/>
</dbReference>
<organism evidence="4 5">
    <name type="scientific">Silvibacterium dinghuense</name>
    <dbReference type="NCBI Taxonomy" id="1560006"/>
    <lineage>
        <taxon>Bacteria</taxon>
        <taxon>Pseudomonadati</taxon>
        <taxon>Acidobacteriota</taxon>
        <taxon>Terriglobia</taxon>
        <taxon>Terriglobales</taxon>
        <taxon>Acidobacteriaceae</taxon>
        <taxon>Silvibacterium</taxon>
    </lineage>
</organism>
<feature type="modified residue" description="4-aspartylphosphate" evidence="1">
    <location>
        <position position="55"/>
    </location>
</feature>
<dbReference type="RefSeq" id="WP_129206601.1">
    <property type="nucleotide sequence ID" value="NZ_BMGU01000001.1"/>
</dbReference>
<keyword evidence="1" id="KW-0597">Phosphoprotein</keyword>
<evidence type="ECO:0000259" key="3">
    <source>
        <dbReference type="PROSITE" id="PS50930"/>
    </source>
</evidence>
<dbReference type="PANTHER" id="PTHR37299">
    <property type="entry name" value="TRANSCRIPTIONAL REGULATOR-RELATED"/>
    <property type="match status" value="1"/>
</dbReference>
<dbReference type="GO" id="GO:0000156">
    <property type="term" value="F:phosphorelay response regulator activity"/>
    <property type="evidence" value="ECO:0007669"/>
    <property type="project" value="InterPro"/>
</dbReference>
<dbReference type="AlphaFoldDB" id="A0A4Q1SGZ7"/>
<keyword evidence="5" id="KW-1185">Reference proteome</keyword>
<dbReference type="Pfam" id="PF00072">
    <property type="entry name" value="Response_reg"/>
    <property type="match status" value="1"/>
</dbReference>
<dbReference type="SMART" id="SM00448">
    <property type="entry name" value="REC"/>
    <property type="match status" value="1"/>
</dbReference>
<feature type="domain" description="HTH LytTR-type" evidence="3">
    <location>
        <begin position="153"/>
        <end position="223"/>
    </location>
</feature>
<feature type="domain" description="Response regulatory" evidence="2">
    <location>
        <begin position="4"/>
        <end position="117"/>
    </location>
</feature>
<evidence type="ECO:0000313" key="5">
    <source>
        <dbReference type="Proteomes" id="UP000290253"/>
    </source>
</evidence>
<name>A0A4Q1SGZ7_9BACT</name>
<protein>
    <submittedName>
        <fullName evidence="4">Response regulator transcription factor</fullName>
    </submittedName>
</protein>
<dbReference type="GO" id="GO:0003677">
    <property type="term" value="F:DNA binding"/>
    <property type="evidence" value="ECO:0007669"/>
    <property type="project" value="InterPro"/>
</dbReference>
<dbReference type="PANTHER" id="PTHR37299:SF1">
    <property type="entry name" value="STAGE 0 SPORULATION PROTEIN A HOMOLOG"/>
    <property type="match status" value="1"/>
</dbReference>
<dbReference type="PROSITE" id="PS50110">
    <property type="entry name" value="RESPONSE_REGULATORY"/>
    <property type="match status" value="1"/>
</dbReference>
<accession>A0A4Q1SGZ7</accession>
<dbReference type="Pfam" id="PF04397">
    <property type="entry name" value="LytTR"/>
    <property type="match status" value="1"/>
</dbReference>
<dbReference type="SMART" id="SM00850">
    <property type="entry name" value="LytTR"/>
    <property type="match status" value="1"/>
</dbReference>
<dbReference type="OrthoDB" id="9809318at2"/>
<dbReference type="InterPro" id="IPR001789">
    <property type="entry name" value="Sig_transdc_resp-reg_receiver"/>
</dbReference>
<proteinExistence type="predicted"/>